<evidence type="ECO:0000259" key="8">
    <source>
        <dbReference type="PROSITE" id="PS50928"/>
    </source>
</evidence>
<keyword evidence="6 7" id="KW-0472">Membrane</keyword>
<protein>
    <submittedName>
        <fullName evidence="9">ABC transporter permease</fullName>
    </submittedName>
</protein>
<accession>A0ABS6FC76</accession>
<feature type="transmembrane region" description="Helical" evidence="7">
    <location>
        <begin position="12"/>
        <end position="33"/>
    </location>
</feature>
<keyword evidence="10" id="KW-1185">Reference proteome</keyword>
<evidence type="ECO:0000256" key="2">
    <source>
        <dbReference type="ARBA" id="ARBA00022448"/>
    </source>
</evidence>
<dbReference type="Pfam" id="PF00528">
    <property type="entry name" value="BPD_transp_1"/>
    <property type="match status" value="1"/>
</dbReference>
<evidence type="ECO:0000313" key="10">
    <source>
        <dbReference type="Proteomes" id="UP000787672"/>
    </source>
</evidence>
<evidence type="ECO:0000256" key="3">
    <source>
        <dbReference type="ARBA" id="ARBA00022475"/>
    </source>
</evidence>
<evidence type="ECO:0000256" key="1">
    <source>
        <dbReference type="ARBA" id="ARBA00004651"/>
    </source>
</evidence>
<reference evidence="9 10" key="1">
    <citation type="submission" date="2021-06" db="EMBL/GenBank/DDBJ databases">
        <authorList>
            <person name="Sun Q."/>
            <person name="Li D."/>
        </authorList>
    </citation>
    <scope>NUCLEOTIDE SEQUENCE [LARGE SCALE GENOMIC DNA]</scope>
    <source>
        <strain evidence="9 10">MSJ-2</strain>
    </source>
</reference>
<dbReference type="InterPro" id="IPR000515">
    <property type="entry name" value="MetI-like"/>
</dbReference>
<comment type="similarity">
    <text evidence="7">Belongs to the binding-protein-dependent transport system permease family.</text>
</comment>
<evidence type="ECO:0000256" key="5">
    <source>
        <dbReference type="ARBA" id="ARBA00022989"/>
    </source>
</evidence>
<proteinExistence type="inferred from homology"/>
<feature type="transmembrane region" description="Helical" evidence="7">
    <location>
        <begin position="303"/>
        <end position="328"/>
    </location>
</feature>
<keyword evidence="4 7" id="KW-0812">Transmembrane</keyword>
<feature type="transmembrane region" description="Helical" evidence="7">
    <location>
        <begin position="137"/>
        <end position="162"/>
    </location>
</feature>
<name>A0ABS6FC76_9FIRM</name>
<feature type="transmembrane region" description="Helical" evidence="7">
    <location>
        <begin position="260"/>
        <end position="281"/>
    </location>
</feature>
<dbReference type="EMBL" id="JAHLQN010000001">
    <property type="protein sequence ID" value="MBU5627889.1"/>
    <property type="molecule type" value="Genomic_DNA"/>
</dbReference>
<keyword evidence="3" id="KW-1003">Cell membrane</keyword>
<evidence type="ECO:0000256" key="7">
    <source>
        <dbReference type="RuleBase" id="RU363032"/>
    </source>
</evidence>
<feature type="transmembrane region" description="Helical" evidence="7">
    <location>
        <begin position="201"/>
        <end position="218"/>
    </location>
</feature>
<keyword evidence="2 7" id="KW-0813">Transport</keyword>
<gene>
    <name evidence="9" type="ORF">KQI82_13335</name>
</gene>
<dbReference type="PANTHER" id="PTHR43163">
    <property type="entry name" value="DIPEPTIDE TRANSPORT SYSTEM PERMEASE PROTEIN DPPB-RELATED"/>
    <property type="match status" value="1"/>
</dbReference>
<evidence type="ECO:0000313" key="9">
    <source>
        <dbReference type="EMBL" id="MBU5627889.1"/>
    </source>
</evidence>
<dbReference type="InterPro" id="IPR045621">
    <property type="entry name" value="BPD_transp_1_N"/>
</dbReference>
<evidence type="ECO:0000256" key="4">
    <source>
        <dbReference type="ARBA" id="ARBA00022692"/>
    </source>
</evidence>
<comment type="caution">
    <text evidence="9">The sequence shown here is derived from an EMBL/GenBank/DDBJ whole genome shotgun (WGS) entry which is preliminary data.</text>
</comment>
<dbReference type="PANTHER" id="PTHR43163:SF6">
    <property type="entry name" value="DIPEPTIDE TRANSPORT SYSTEM PERMEASE PROTEIN DPPB-RELATED"/>
    <property type="match status" value="1"/>
</dbReference>
<dbReference type="Pfam" id="PF19300">
    <property type="entry name" value="BPD_transp_1_N"/>
    <property type="match status" value="1"/>
</dbReference>
<dbReference type="CDD" id="cd06261">
    <property type="entry name" value="TM_PBP2"/>
    <property type="match status" value="1"/>
</dbReference>
<dbReference type="RefSeq" id="WP_216633209.1">
    <property type="nucleotide sequence ID" value="NZ_JAHLQN010000001.1"/>
</dbReference>
<organism evidence="9 10">
    <name type="scientific">Dysosmobacter acutus</name>
    <dbReference type="NCBI Taxonomy" id="2841504"/>
    <lineage>
        <taxon>Bacteria</taxon>
        <taxon>Bacillati</taxon>
        <taxon>Bacillota</taxon>
        <taxon>Clostridia</taxon>
        <taxon>Eubacteriales</taxon>
        <taxon>Oscillospiraceae</taxon>
        <taxon>Dysosmobacter</taxon>
    </lineage>
</organism>
<comment type="subcellular location">
    <subcellularLocation>
        <location evidence="1 7">Cell membrane</location>
        <topology evidence="1 7">Multi-pass membrane protein</topology>
    </subcellularLocation>
</comment>
<keyword evidence="5 7" id="KW-1133">Transmembrane helix</keyword>
<dbReference type="PROSITE" id="PS50928">
    <property type="entry name" value="ABC_TM1"/>
    <property type="match status" value="1"/>
</dbReference>
<dbReference type="Proteomes" id="UP000787672">
    <property type="component" value="Unassembled WGS sequence"/>
</dbReference>
<sequence>MREYLAYFVKRIGLSIFVLLGLSIVIFTISRIVPGDPARISLGANATEEAVELLREEMHLNDPLPLQYVYWLGSALQGDFGDSLVTKRPVATDIKEFLPASLELIFLAALIHIIFGMILGIVSAKNNGRWPDTVIRIFSYIGIAAPPFVMAVLLLLVFGYWIPILPSIGGRLTPGIIVPTVTGFVSIDSILAGNFAALRDNFAHLILPALALALGNMFQEARITRSTMVDNSEKDYILMMRAQGVGSRLINSKYLFKPSVIPTISIMALDFSSMFCNAFLVETIFTYPGLSRYAINAMLRNDLNAVCAVVLILGVVFIIANIVVDIIVSILDPRISIGAGGN</sequence>
<feature type="transmembrane region" description="Helical" evidence="7">
    <location>
        <begin position="104"/>
        <end position="125"/>
    </location>
</feature>
<evidence type="ECO:0000256" key="6">
    <source>
        <dbReference type="ARBA" id="ARBA00023136"/>
    </source>
</evidence>
<feature type="domain" description="ABC transmembrane type-1" evidence="8">
    <location>
        <begin position="98"/>
        <end position="328"/>
    </location>
</feature>